<evidence type="ECO:0000259" key="1">
    <source>
        <dbReference type="Pfam" id="PF16112"/>
    </source>
</evidence>
<dbReference type="EMBL" id="NFKP01000011">
    <property type="protein sequence ID" value="OUP69189.1"/>
    <property type="molecule type" value="Genomic_DNA"/>
</dbReference>
<feature type="domain" description="DUF4830" evidence="1">
    <location>
        <begin position="83"/>
        <end position="166"/>
    </location>
</feature>
<gene>
    <name evidence="2" type="ORF">B5F11_09975</name>
</gene>
<dbReference type="InterPro" id="IPR032257">
    <property type="entry name" value="DUF4830"/>
</dbReference>
<dbReference type="Proteomes" id="UP000196386">
    <property type="component" value="Unassembled WGS sequence"/>
</dbReference>
<sequence length="190" mass="21174">MRWTRIYENEQMSAGRQKTMFTISFRVTKRQVAAAAAVFVLSLVGGVWGRAAISELRGSPVRADSEVKVAKAAAKTEEQRIDFLESFGWQVEPEADEVVEVQIPKEFDDVFTNYNAIQKTQGCNLEKYAGKRCKRYTYVVTNYPGQTDNVRANILVYKDKVIGGDVCSLELGGFMHGFVISQPETSDAAA</sequence>
<proteinExistence type="predicted"/>
<accession>A0A1Y4MM40</accession>
<reference evidence="3" key="1">
    <citation type="submission" date="2017-04" db="EMBL/GenBank/DDBJ databases">
        <title>Function of individual gut microbiota members based on whole genome sequencing of pure cultures obtained from chicken caecum.</title>
        <authorList>
            <person name="Medvecky M."/>
            <person name="Cejkova D."/>
            <person name="Polansky O."/>
            <person name="Karasova D."/>
            <person name="Kubasova T."/>
            <person name="Cizek A."/>
            <person name="Rychlik I."/>
        </authorList>
    </citation>
    <scope>NUCLEOTIDE SEQUENCE [LARGE SCALE GENOMIC DNA]</scope>
    <source>
        <strain evidence="3">An175</strain>
    </source>
</reference>
<dbReference type="Pfam" id="PF16112">
    <property type="entry name" value="DUF4830"/>
    <property type="match status" value="1"/>
</dbReference>
<comment type="caution">
    <text evidence="2">The sequence shown here is derived from an EMBL/GenBank/DDBJ whole genome shotgun (WGS) entry which is preliminary data.</text>
</comment>
<evidence type="ECO:0000313" key="3">
    <source>
        <dbReference type="Proteomes" id="UP000196386"/>
    </source>
</evidence>
<organism evidence="2 3">
    <name type="scientific">Anaerotruncus colihominis</name>
    <dbReference type="NCBI Taxonomy" id="169435"/>
    <lineage>
        <taxon>Bacteria</taxon>
        <taxon>Bacillati</taxon>
        <taxon>Bacillota</taxon>
        <taxon>Clostridia</taxon>
        <taxon>Eubacteriales</taxon>
        <taxon>Oscillospiraceae</taxon>
        <taxon>Anaerotruncus</taxon>
    </lineage>
</organism>
<name>A0A1Y4MM40_9FIRM</name>
<evidence type="ECO:0000313" key="2">
    <source>
        <dbReference type="EMBL" id="OUP69189.1"/>
    </source>
</evidence>
<dbReference type="AlphaFoldDB" id="A0A1Y4MM40"/>
<protein>
    <submittedName>
        <fullName evidence="2">DUF4830 domain-containing protein</fullName>
    </submittedName>
</protein>